<dbReference type="Proteomes" id="UP000593578">
    <property type="component" value="Unassembled WGS sequence"/>
</dbReference>
<evidence type="ECO:0000313" key="2">
    <source>
        <dbReference type="Proteomes" id="UP000593578"/>
    </source>
</evidence>
<protein>
    <submittedName>
        <fullName evidence="1">Uncharacterized protein</fullName>
    </submittedName>
</protein>
<gene>
    <name evidence="1" type="ORF">Gorai_016460</name>
</gene>
<dbReference type="AlphaFoldDB" id="A0A7J8P939"/>
<name>A0A7J8P939_GOSRA</name>
<reference evidence="1 2" key="1">
    <citation type="journal article" date="2019" name="Genome Biol. Evol.">
        <title>Insights into the evolution of the New World diploid cottons (Gossypium, subgenus Houzingenia) based on genome sequencing.</title>
        <authorList>
            <person name="Grover C.E."/>
            <person name="Arick M.A. 2nd"/>
            <person name="Thrash A."/>
            <person name="Conover J.L."/>
            <person name="Sanders W.S."/>
            <person name="Peterson D.G."/>
            <person name="Frelichowski J.E."/>
            <person name="Scheffler J.A."/>
            <person name="Scheffler B.E."/>
            <person name="Wendel J.F."/>
        </authorList>
    </citation>
    <scope>NUCLEOTIDE SEQUENCE [LARGE SCALE GENOMIC DNA]</scope>
    <source>
        <strain evidence="1">8</strain>
        <tissue evidence="1">Leaf</tissue>
    </source>
</reference>
<proteinExistence type="predicted"/>
<sequence>MVVNSIPAPGMSWRDKVLGRGTLDLAVMRNLSFLDGDVMRSTINRFSALNFSERVHQILVKDIATTVVVKFGYMQNLFPGVGSATNIVVGSDLMVRASSMNDKVAKPTEAFGPWMLVE</sequence>
<accession>A0A7J8P939</accession>
<evidence type="ECO:0000313" key="1">
    <source>
        <dbReference type="EMBL" id="MBA0585693.1"/>
    </source>
</evidence>
<dbReference type="EMBL" id="JABEZZ010000005">
    <property type="protein sequence ID" value="MBA0585693.1"/>
    <property type="molecule type" value="Genomic_DNA"/>
</dbReference>
<organism evidence="1 2">
    <name type="scientific">Gossypium raimondii</name>
    <name type="common">Peruvian cotton</name>
    <name type="synonym">Gossypium klotzschianum subsp. raimondii</name>
    <dbReference type="NCBI Taxonomy" id="29730"/>
    <lineage>
        <taxon>Eukaryota</taxon>
        <taxon>Viridiplantae</taxon>
        <taxon>Streptophyta</taxon>
        <taxon>Embryophyta</taxon>
        <taxon>Tracheophyta</taxon>
        <taxon>Spermatophyta</taxon>
        <taxon>Magnoliopsida</taxon>
        <taxon>eudicotyledons</taxon>
        <taxon>Gunneridae</taxon>
        <taxon>Pentapetalae</taxon>
        <taxon>rosids</taxon>
        <taxon>malvids</taxon>
        <taxon>Malvales</taxon>
        <taxon>Malvaceae</taxon>
        <taxon>Malvoideae</taxon>
        <taxon>Gossypium</taxon>
    </lineage>
</organism>
<comment type="caution">
    <text evidence="1">The sequence shown here is derived from an EMBL/GenBank/DDBJ whole genome shotgun (WGS) entry which is preliminary data.</text>
</comment>